<feature type="compositionally biased region" description="Basic residues" evidence="17">
    <location>
        <begin position="791"/>
        <end position="803"/>
    </location>
</feature>
<dbReference type="GO" id="GO:0003887">
    <property type="term" value="F:DNA-directed DNA polymerase activity"/>
    <property type="evidence" value="ECO:0007669"/>
    <property type="project" value="UniProtKB-KW"/>
</dbReference>
<evidence type="ECO:0000256" key="4">
    <source>
        <dbReference type="ARBA" id="ARBA00022722"/>
    </source>
</evidence>
<dbReference type="AlphaFoldDB" id="A0A6H5G928"/>
<proteinExistence type="predicted"/>
<evidence type="ECO:0000256" key="3">
    <source>
        <dbReference type="ARBA" id="ARBA00022670"/>
    </source>
</evidence>
<gene>
    <name evidence="20" type="ORF">NTEN_LOCUS5107</name>
</gene>
<evidence type="ECO:0000256" key="1">
    <source>
        <dbReference type="ARBA" id="ARBA00002180"/>
    </source>
</evidence>
<keyword evidence="3" id="KW-0645">Protease</keyword>
<evidence type="ECO:0000256" key="7">
    <source>
        <dbReference type="ARBA" id="ARBA00022759"/>
    </source>
</evidence>
<dbReference type="GO" id="GO:0006508">
    <property type="term" value="P:proteolysis"/>
    <property type="evidence" value="ECO:0007669"/>
    <property type="project" value="UniProtKB-KW"/>
</dbReference>
<evidence type="ECO:0000259" key="19">
    <source>
        <dbReference type="PROSITE" id="PS50994"/>
    </source>
</evidence>
<evidence type="ECO:0000256" key="9">
    <source>
        <dbReference type="ARBA" id="ARBA00022840"/>
    </source>
</evidence>
<dbReference type="GO" id="GO:0006310">
    <property type="term" value="P:DNA recombination"/>
    <property type="evidence" value="ECO:0007669"/>
    <property type="project" value="UniProtKB-KW"/>
</dbReference>
<feature type="domain" description="Integrase catalytic" evidence="19">
    <location>
        <begin position="488"/>
        <end position="659"/>
    </location>
</feature>
<keyword evidence="9" id="KW-0067">ATP-binding</keyword>
<dbReference type="InterPro" id="IPR012337">
    <property type="entry name" value="RNaseH-like_sf"/>
</dbReference>
<keyword evidence="15" id="KW-0233">DNA recombination</keyword>
<evidence type="ECO:0000256" key="11">
    <source>
        <dbReference type="ARBA" id="ARBA00022908"/>
    </source>
</evidence>
<keyword evidence="11" id="KW-0229">DNA integration</keyword>
<keyword evidence="13" id="KW-0548">Nucleotidyltransferase</keyword>
<dbReference type="GO" id="GO:0015074">
    <property type="term" value="P:DNA integration"/>
    <property type="evidence" value="ECO:0007669"/>
    <property type="project" value="UniProtKB-KW"/>
</dbReference>
<keyword evidence="16" id="KW-0862">Zinc</keyword>
<keyword evidence="14" id="KW-0917">Virion maturation</keyword>
<keyword evidence="21" id="KW-1185">Reference proteome</keyword>
<dbReference type="InterPro" id="IPR036397">
    <property type="entry name" value="RNaseH_sf"/>
</dbReference>
<evidence type="ECO:0000256" key="14">
    <source>
        <dbReference type="ARBA" id="ARBA00023113"/>
    </source>
</evidence>
<evidence type="ECO:0000256" key="15">
    <source>
        <dbReference type="ARBA" id="ARBA00023172"/>
    </source>
</evidence>
<evidence type="ECO:0000256" key="8">
    <source>
        <dbReference type="ARBA" id="ARBA00022801"/>
    </source>
</evidence>
<evidence type="ECO:0000256" key="12">
    <source>
        <dbReference type="ARBA" id="ARBA00022918"/>
    </source>
</evidence>
<reference evidence="20 21" key="1">
    <citation type="submission" date="2020-02" db="EMBL/GenBank/DDBJ databases">
        <authorList>
            <person name="Ferguson B K."/>
        </authorList>
    </citation>
    <scope>NUCLEOTIDE SEQUENCE [LARGE SCALE GENOMIC DNA]</scope>
</reference>
<evidence type="ECO:0000313" key="20">
    <source>
        <dbReference type="EMBL" id="CAA9998824.1"/>
    </source>
</evidence>
<feature type="compositionally biased region" description="Polar residues" evidence="17">
    <location>
        <begin position="730"/>
        <end position="742"/>
    </location>
</feature>
<dbReference type="InterPro" id="IPR057670">
    <property type="entry name" value="SH3_retrovirus"/>
</dbReference>
<dbReference type="GO" id="GO:0008270">
    <property type="term" value="F:zinc ion binding"/>
    <property type="evidence" value="ECO:0007669"/>
    <property type="project" value="UniProtKB-KW"/>
</dbReference>
<dbReference type="Pfam" id="PF13976">
    <property type="entry name" value="gag_pre-integrs"/>
    <property type="match status" value="1"/>
</dbReference>
<dbReference type="InterPro" id="IPR001878">
    <property type="entry name" value="Znf_CCHC"/>
</dbReference>
<dbReference type="PROSITE" id="PS50158">
    <property type="entry name" value="ZF_CCHC"/>
    <property type="match status" value="1"/>
</dbReference>
<dbReference type="PROSITE" id="PS50994">
    <property type="entry name" value="INTEGRASE"/>
    <property type="match status" value="1"/>
</dbReference>
<sequence length="847" mass="96515">MSDKEAYPQLGSSNFANWKFRVLLLLEEKRCLSVLKPLEDGATEDKRKSFSSLDVIARSIISKCVPDRFIEYIIEAATAAEMLEALSRVFARKSTMSKLMIRKKLLTLKCSSDLQTHFVNFDGLIRELETMGTKMEQDDKICHLLMTLPTAYDNVITVLETMDSSDITIEFVKSKLLDAEMKQRQLITQGESDYGCAYHSKFVRKCWECGDSRHLRDNCPKIHRENRGNSYGNEYGVVNRVRGARGRGSASRNYRHNYPRRANMAEEVFDSNLTSDEAERNVEECTMTFVTQAEANEISISDHRQRKIESTSGQNRIKLVIDSGSTDHLVGESVLPLMTNIRELPERIHIRVANGQKLIATKKGSLKIQGERCAITLDALIVPNLTLNLLSVRKVNKQGFDVVFTGDRAFIKDKNGNIHVKCNANGNLFVAEFIAMTEYSCAANNSNLWHLRLGHAHNQYIRKMKLPTSDEVCESCRESKSARLPFRPTSKPRSRRVGELVHCDIGGPVKTPTNQDERYFMVLVDDYSHFCTVYLLKSKSEAETHLRSYISGLRAQKGIYSSRIRMDNAAEFRTNSFRKFCRIRGIKLEYSIPYSPQMNGVSENIQKTLVAKVRCMFSDTNLPRHLWGEAIRTAAYQLNRTPSSANGGKLPALLYHGKADLSRLKVFGSKAWAHILPRSADKFDPRARPVRMVGYNENGYRLYDPETNSIVVSRDVIFNENDYVFGNETRYYSPTENDSSEQNIEEPEPEPETSKVEKPETSEKRLRKPPQKFKDYELYSSETSRRTPATRSRRPARIPRPKRGNLLVKKGTSWADPGFPIRQRGLRLLDDPLLGTTDPSSDSELQK</sequence>
<accession>A0A6H5G928</accession>
<dbReference type="InterPro" id="IPR025724">
    <property type="entry name" value="GAG-pre-integrase_dom"/>
</dbReference>
<dbReference type="GO" id="GO:0005524">
    <property type="term" value="F:ATP binding"/>
    <property type="evidence" value="ECO:0007669"/>
    <property type="project" value="UniProtKB-KW"/>
</dbReference>
<dbReference type="Pfam" id="PF22936">
    <property type="entry name" value="Pol_BBD"/>
    <property type="match status" value="1"/>
</dbReference>
<keyword evidence="7" id="KW-0255">Endonuclease</keyword>
<dbReference type="GO" id="GO:0004519">
    <property type="term" value="F:endonuclease activity"/>
    <property type="evidence" value="ECO:0007669"/>
    <property type="project" value="UniProtKB-KW"/>
</dbReference>
<dbReference type="OrthoDB" id="413361at2759"/>
<evidence type="ECO:0000256" key="17">
    <source>
        <dbReference type="SAM" id="MobiDB-lite"/>
    </source>
</evidence>
<keyword evidence="4" id="KW-0540">Nuclease</keyword>
<keyword evidence="10" id="KW-0460">Magnesium</keyword>
<dbReference type="SUPFAM" id="SSF53098">
    <property type="entry name" value="Ribonuclease H-like"/>
    <property type="match status" value="1"/>
</dbReference>
<protein>
    <recommendedName>
        <fullName evidence="22">Endonuclease</fullName>
    </recommendedName>
</protein>
<feature type="compositionally biased region" description="Basic and acidic residues" evidence="17">
    <location>
        <begin position="752"/>
        <end position="764"/>
    </location>
</feature>
<feature type="domain" description="CCHC-type" evidence="18">
    <location>
        <begin position="204"/>
        <end position="221"/>
    </location>
</feature>
<dbReference type="GO" id="GO:0003964">
    <property type="term" value="F:RNA-directed DNA polymerase activity"/>
    <property type="evidence" value="ECO:0007669"/>
    <property type="project" value="UniProtKB-KW"/>
</dbReference>
<keyword evidence="13" id="KW-0239">DNA-directed DNA polymerase</keyword>
<evidence type="ECO:0000256" key="2">
    <source>
        <dbReference type="ARBA" id="ARBA00022612"/>
    </source>
</evidence>
<dbReference type="PANTHER" id="PTHR42648:SF11">
    <property type="entry name" value="TRANSPOSON TY4-P GAG-POL POLYPROTEIN"/>
    <property type="match status" value="1"/>
</dbReference>
<dbReference type="Pfam" id="PF00665">
    <property type="entry name" value="rve"/>
    <property type="match status" value="1"/>
</dbReference>
<dbReference type="InterPro" id="IPR039537">
    <property type="entry name" value="Retrotran_Ty1/copia-like"/>
</dbReference>
<name>A0A6H5G928_9HEMI</name>
<dbReference type="InterPro" id="IPR054722">
    <property type="entry name" value="PolX-like_BBD"/>
</dbReference>
<evidence type="ECO:0000256" key="13">
    <source>
        <dbReference type="ARBA" id="ARBA00022932"/>
    </source>
</evidence>
<dbReference type="Gene3D" id="3.30.420.10">
    <property type="entry name" value="Ribonuclease H-like superfamily/Ribonuclease H"/>
    <property type="match status" value="1"/>
</dbReference>
<dbReference type="Proteomes" id="UP000479000">
    <property type="component" value="Unassembled WGS sequence"/>
</dbReference>
<dbReference type="GO" id="GO:0003676">
    <property type="term" value="F:nucleic acid binding"/>
    <property type="evidence" value="ECO:0007669"/>
    <property type="project" value="InterPro"/>
</dbReference>
<dbReference type="PANTHER" id="PTHR42648">
    <property type="entry name" value="TRANSPOSASE, PUTATIVE-RELATED"/>
    <property type="match status" value="1"/>
</dbReference>
<feature type="compositionally biased region" description="Low complexity" evidence="17">
    <location>
        <begin position="780"/>
        <end position="790"/>
    </location>
</feature>
<keyword evidence="8" id="KW-0378">Hydrolase</keyword>
<feature type="region of interest" description="Disordered" evidence="17">
    <location>
        <begin position="729"/>
        <end position="847"/>
    </location>
</feature>
<dbReference type="GO" id="GO:0008233">
    <property type="term" value="F:peptidase activity"/>
    <property type="evidence" value="ECO:0007669"/>
    <property type="project" value="UniProtKB-KW"/>
</dbReference>
<keyword evidence="16" id="KW-0863">Zinc-finger</keyword>
<evidence type="ECO:0000256" key="16">
    <source>
        <dbReference type="PROSITE-ProRule" id="PRU00047"/>
    </source>
</evidence>
<comment type="function">
    <text evidence="1">The aspartyl protease (PR) mediates the proteolytic cleavages of the Gag and Gag-Pol polyproteins after assembly of the VLP.</text>
</comment>
<keyword evidence="5" id="KW-0479">Metal-binding</keyword>
<keyword evidence="2" id="KW-1188">Viral release from host cell</keyword>
<dbReference type="EMBL" id="CADCXU010007346">
    <property type="protein sequence ID" value="CAA9998824.1"/>
    <property type="molecule type" value="Genomic_DNA"/>
</dbReference>
<dbReference type="Pfam" id="PF14223">
    <property type="entry name" value="Retrotran_gag_2"/>
    <property type="match status" value="1"/>
</dbReference>
<evidence type="ECO:0000256" key="5">
    <source>
        <dbReference type="ARBA" id="ARBA00022723"/>
    </source>
</evidence>
<organism evidence="20 21">
    <name type="scientific">Nesidiocoris tenuis</name>
    <dbReference type="NCBI Taxonomy" id="355587"/>
    <lineage>
        <taxon>Eukaryota</taxon>
        <taxon>Metazoa</taxon>
        <taxon>Ecdysozoa</taxon>
        <taxon>Arthropoda</taxon>
        <taxon>Hexapoda</taxon>
        <taxon>Insecta</taxon>
        <taxon>Pterygota</taxon>
        <taxon>Neoptera</taxon>
        <taxon>Paraneoptera</taxon>
        <taxon>Hemiptera</taxon>
        <taxon>Heteroptera</taxon>
        <taxon>Panheteroptera</taxon>
        <taxon>Cimicomorpha</taxon>
        <taxon>Miridae</taxon>
        <taxon>Dicyphina</taxon>
        <taxon>Nesidiocoris</taxon>
    </lineage>
</organism>
<keyword evidence="13" id="KW-0808">Transferase</keyword>
<evidence type="ECO:0000256" key="10">
    <source>
        <dbReference type="ARBA" id="ARBA00022842"/>
    </source>
</evidence>
<dbReference type="Pfam" id="PF25597">
    <property type="entry name" value="SH3_retrovirus"/>
    <property type="match status" value="1"/>
</dbReference>
<keyword evidence="6" id="KW-0547">Nucleotide-binding</keyword>
<dbReference type="InterPro" id="IPR001584">
    <property type="entry name" value="Integrase_cat-core"/>
</dbReference>
<evidence type="ECO:0008006" key="22">
    <source>
        <dbReference type="Google" id="ProtNLM"/>
    </source>
</evidence>
<keyword evidence="12" id="KW-0695">RNA-directed DNA polymerase</keyword>
<evidence type="ECO:0000259" key="18">
    <source>
        <dbReference type="PROSITE" id="PS50158"/>
    </source>
</evidence>
<evidence type="ECO:0000256" key="6">
    <source>
        <dbReference type="ARBA" id="ARBA00022741"/>
    </source>
</evidence>
<evidence type="ECO:0000313" key="21">
    <source>
        <dbReference type="Proteomes" id="UP000479000"/>
    </source>
</evidence>